<comment type="caution">
    <text evidence="2">The sequence shown here is derived from an EMBL/GenBank/DDBJ whole genome shotgun (WGS) entry which is preliminary data.</text>
</comment>
<dbReference type="Gene3D" id="3.20.20.190">
    <property type="entry name" value="Phosphatidylinositol (PI) phosphodiesterase"/>
    <property type="match status" value="2"/>
</dbReference>
<dbReference type="GO" id="GO:0006629">
    <property type="term" value="P:lipid metabolic process"/>
    <property type="evidence" value="ECO:0007669"/>
    <property type="project" value="InterPro"/>
</dbReference>
<keyword evidence="1" id="KW-0732">Signal</keyword>
<dbReference type="GO" id="GO:0008081">
    <property type="term" value="F:phosphoric diester hydrolase activity"/>
    <property type="evidence" value="ECO:0007669"/>
    <property type="project" value="InterPro"/>
</dbReference>
<evidence type="ECO:0000256" key="1">
    <source>
        <dbReference type="SAM" id="SignalP"/>
    </source>
</evidence>
<evidence type="ECO:0000313" key="3">
    <source>
        <dbReference type="Proteomes" id="UP000516437"/>
    </source>
</evidence>
<dbReference type="SUPFAM" id="SSF51695">
    <property type="entry name" value="PLC-like phosphodiesterases"/>
    <property type="match status" value="2"/>
</dbReference>
<dbReference type="OrthoDB" id="7984201at2759"/>
<evidence type="ECO:0008006" key="4">
    <source>
        <dbReference type="Google" id="ProtNLM"/>
    </source>
</evidence>
<feature type="signal peptide" evidence="1">
    <location>
        <begin position="1"/>
        <end position="19"/>
    </location>
</feature>
<dbReference type="AlphaFoldDB" id="A0A6A1V9H5"/>
<dbReference type="Pfam" id="PF26178">
    <property type="entry name" value="PI-PLC_cat"/>
    <property type="match status" value="2"/>
</dbReference>
<feature type="chain" id="PRO_5025353632" description="PI-PLC X domain-containing protein" evidence="1">
    <location>
        <begin position="20"/>
        <end position="656"/>
    </location>
</feature>
<dbReference type="InterPro" id="IPR051057">
    <property type="entry name" value="PI-PLC_domain"/>
</dbReference>
<accession>A0A6A1V9H5</accession>
<protein>
    <recommendedName>
        <fullName evidence="4">PI-PLC X domain-containing protein</fullName>
    </recommendedName>
</protein>
<keyword evidence="3" id="KW-1185">Reference proteome</keyword>
<dbReference type="PANTHER" id="PTHR13593:SF134">
    <property type="entry name" value="F14J22.5 PROTEIN"/>
    <property type="match status" value="1"/>
</dbReference>
<sequence>MFFAATLCAVAFLFGRSTARKEGGTCFANGDCDSGLHCEVCLAVGIRPRCTRTQPISPTSEVKGLPFSRYSWLTTHNAYARTGVKSGTGFVILAPTNQEDSITSQLNNGVRGLMLDTYDFKNDIWLCHGQCNDFTAFQPAINVLKEIRTFLEANPSEIITIILEDHVTSPNGLTKVFDAAGLRQFWFPVARMPKDGGDWPTVDDMVQSNQRLVVFTSNPSKEASEGIAYEWSYVVENQYGNGGLIAGSCPNRAESSPMNTTAKSLVLMNYFRSRPNIFEACKDNSALLLRMLNTCKEAAANRWPNFIAVDFYKRSDGGGAPEAVDVANGRLVCGCGNIAYCKRLIFIGILFASSLLFGCSTALPVKGLPFNRYSWLTTHNAFARVGVMSGTGSMLLTPTSQEDSITDQLNNGVRGLMLDMYEFNNTIWLCHGQCNNFTAFQPAINVLKEIQTYLQANPWEIVTIIIEDHVASANGVTGVFDAAGLRKFWFPTSGMPKTGGDWPTVDTMVQKNQRLVVFTSNASKEVSEGIAYQWNYMVENQYGDAGMNASTCTNRAESSPLKTTTRSLVLINCFPSVANILVACRDNSATLLSVVKTCSKAALNRWPNFIAVNFYKMSDGSGAPGAVDVANGHLACGCGNIASCKGNRTSGHACRS</sequence>
<proteinExistence type="predicted"/>
<reference evidence="2 3" key="1">
    <citation type="journal article" date="2019" name="Plant Biotechnol. J.">
        <title>The red bayberry genome and genetic basis of sex determination.</title>
        <authorList>
            <person name="Jia H.M."/>
            <person name="Jia H.J."/>
            <person name="Cai Q.L."/>
            <person name="Wang Y."/>
            <person name="Zhao H.B."/>
            <person name="Yang W.F."/>
            <person name="Wang G.Y."/>
            <person name="Li Y.H."/>
            <person name="Zhan D.L."/>
            <person name="Shen Y.T."/>
            <person name="Niu Q.F."/>
            <person name="Chang L."/>
            <person name="Qiu J."/>
            <person name="Zhao L."/>
            <person name="Xie H.B."/>
            <person name="Fu W.Y."/>
            <person name="Jin J."/>
            <person name="Li X.W."/>
            <person name="Jiao Y."/>
            <person name="Zhou C.C."/>
            <person name="Tu T."/>
            <person name="Chai C.Y."/>
            <person name="Gao J.L."/>
            <person name="Fan L.J."/>
            <person name="van de Weg E."/>
            <person name="Wang J.Y."/>
            <person name="Gao Z.S."/>
        </authorList>
    </citation>
    <scope>NUCLEOTIDE SEQUENCE [LARGE SCALE GENOMIC DNA]</scope>
    <source>
        <tissue evidence="2">Leaves</tissue>
    </source>
</reference>
<dbReference type="Proteomes" id="UP000516437">
    <property type="component" value="Chromosome 7"/>
</dbReference>
<organism evidence="2 3">
    <name type="scientific">Morella rubra</name>
    <name type="common">Chinese bayberry</name>
    <dbReference type="NCBI Taxonomy" id="262757"/>
    <lineage>
        <taxon>Eukaryota</taxon>
        <taxon>Viridiplantae</taxon>
        <taxon>Streptophyta</taxon>
        <taxon>Embryophyta</taxon>
        <taxon>Tracheophyta</taxon>
        <taxon>Spermatophyta</taxon>
        <taxon>Magnoliopsida</taxon>
        <taxon>eudicotyledons</taxon>
        <taxon>Gunneridae</taxon>
        <taxon>Pentapetalae</taxon>
        <taxon>rosids</taxon>
        <taxon>fabids</taxon>
        <taxon>Fagales</taxon>
        <taxon>Myricaceae</taxon>
        <taxon>Morella</taxon>
    </lineage>
</organism>
<dbReference type="CDD" id="cd08588">
    <property type="entry name" value="PI-PLCc_At5g67130_like"/>
    <property type="match status" value="2"/>
</dbReference>
<dbReference type="EMBL" id="RXIC02000025">
    <property type="protein sequence ID" value="KAB1208528.1"/>
    <property type="molecule type" value="Genomic_DNA"/>
</dbReference>
<dbReference type="PANTHER" id="PTHR13593">
    <property type="match status" value="1"/>
</dbReference>
<dbReference type="InterPro" id="IPR017946">
    <property type="entry name" value="PLC-like_Pdiesterase_TIM-brl"/>
</dbReference>
<dbReference type="PROSITE" id="PS50007">
    <property type="entry name" value="PIPLC_X_DOMAIN"/>
    <property type="match status" value="2"/>
</dbReference>
<name>A0A6A1V9H5_9ROSI</name>
<gene>
    <name evidence="2" type="ORF">CJ030_MR7G007471</name>
</gene>
<evidence type="ECO:0000313" key="2">
    <source>
        <dbReference type="EMBL" id="KAB1208528.1"/>
    </source>
</evidence>